<keyword evidence="1" id="KW-1133">Transmembrane helix</keyword>
<feature type="transmembrane region" description="Helical" evidence="1">
    <location>
        <begin position="78"/>
        <end position="100"/>
    </location>
</feature>
<dbReference type="EMBL" id="JACHVA010000038">
    <property type="protein sequence ID" value="MBC2600812.1"/>
    <property type="molecule type" value="Genomic_DNA"/>
</dbReference>
<dbReference type="Proteomes" id="UP000525652">
    <property type="component" value="Unassembled WGS sequence"/>
</dbReference>
<feature type="transmembrane region" description="Helical" evidence="1">
    <location>
        <begin position="7"/>
        <end position="29"/>
    </location>
</feature>
<keyword evidence="1" id="KW-0812">Transmembrane</keyword>
<dbReference type="AlphaFoldDB" id="A0A7X1AVX2"/>
<comment type="caution">
    <text evidence="2">The sequence shown here is derived from an EMBL/GenBank/DDBJ whole genome shotgun (WGS) entry which is preliminary data.</text>
</comment>
<feature type="transmembrane region" description="Helical" evidence="1">
    <location>
        <begin position="106"/>
        <end position="128"/>
    </location>
</feature>
<dbReference type="RefSeq" id="WP_185691550.1">
    <property type="nucleotide sequence ID" value="NZ_JACHVA010000038.1"/>
</dbReference>
<sequence>MKRLIGFFLGISMVIFGAWLGLSFLSLHFCNPPPSTGLVSVFIHVLVFSIALSLLVIGLWIGIGAITGKEQTRRMTGVQLLVLAIIVFVVLNGSIVLSFYEDRLSIVDSVVALLVLIPAWGLPLLLAFKRKPQLKEDSQLEDGESV</sequence>
<organism evidence="2 3">
    <name type="scientific">Puniceicoccus vermicola</name>
    <dbReference type="NCBI Taxonomy" id="388746"/>
    <lineage>
        <taxon>Bacteria</taxon>
        <taxon>Pseudomonadati</taxon>
        <taxon>Verrucomicrobiota</taxon>
        <taxon>Opitutia</taxon>
        <taxon>Puniceicoccales</taxon>
        <taxon>Puniceicoccaceae</taxon>
        <taxon>Puniceicoccus</taxon>
    </lineage>
</organism>
<protein>
    <submittedName>
        <fullName evidence="2">Uncharacterized protein</fullName>
    </submittedName>
</protein>
<evidence type="ECO:0000256" key="1">
    <source>
        <dbReference type="SAM" id="Phobius"/>
    </source>
</evidence>
<evidence type="ECO:0000313" key="2">
    <source>
        <dbReference type="EMBL" id="MBC2600812.1"/>
    </source>
</evidence>
<keyword evidence="3" id="KW-1185">Reference proteome</keyword>
<gene>
    <name evidence="2" type="ORF">H5P30_03350</name>
</gene>
<name>A0A7X1AVX2_9BACT</name>
<accession>A0A7X1AVX2</accession>
<keyword evidence="1" id="KW-0472">Membrane</keyword>
<evidence type="ECO:0000313" key="3">
    <source>
        <dbReference type="Proteomes" id="UP000525652"/>
    </source>
</evidence>
<feature type="transmembrane region" description="Helical" evidence="1">
    <location>
        <begin position="41"/>
        <end position="66"/>
    </location>
</feature>
<reference evidence="2 3" key="1">
    <citation type="submission" date="2020-07" db="EMBL/GenBank/DDBJ databases">
        <authorList>
            <person name="Feng X."/>
        </authorList>
    </citation>
    <scope>NUCLEOTIDE SEQUENCE [LARGE SCALE GENOMIC DNA]</scope>
    <source>
        <strain evidence="2 3">JCM14086</strain>
    </source>
</reference>
<proteinExistence type="predicted"/>